<accession>A0ABN4HQ31</accession>
<name>A0ABN4HQ31_9COXI</name>
<organism evidence="1 2">
    <name type="scientific">Candidatus Coxiella mudrowiae</name>
    <dbReference type="NCBI Taxonomy" id="2054173"/>
    <lineage>
        <taxon>Bacteria</taxon>
        <taxon>Pseudomonadati</taxon>
        <taxon>Pseudomonadota</taxon>
        <taxon>Gammaproteobacteria</taxon>
        <taxon>Legionellales</taxon>
        <taxon>Coxiellaceae</taxon>
        <taxon>Coxiella</taxon>
    </lineage>
</organism>
<keyword evidence="2" id="KW-1185">Reference proteome</keyword>
<evidence type="ECO:0000313" key="2">
    <source>
        <dbReference type="Proteomes" id="UP000063965"/>
    </source>
</evidence>
<evidence type="ECO:0000313" key="1">
    <source>
        <dbReference type="EMBL" id="AKQ33817.1"/>
    </source>
</evidence>
<sequence>MTMPHLIKLTKVATKLHKKMFILDIFFTNDIIKNVLNGIFLKKINKLSNSYGNNSIYTSIRILNAHLTQLLMPTLERNIKSSISSTVKILELK</sequence>
<protein>
    <submittedName>
        <fullName evidence="1">Uncharacterized protein</fullName>
    </submittedName>
</protein>
<proteinExistence type="predicted"/>
<gene>
    <name evidence="1" type="ORF">CleRT_12020</name>
</gene>
<reference evidence="1 2" key="1">
    <citation type="journal article" date="2015" name="Genome Biol. Evol.">
        <title>Distinctive Genome Reduction Rates Revealed by Genomic Analyses of Two Coxiella-Like Endosymbionts in Ticks.</title>
        <authorList>
            <person name="Gottlieb Y."/>
            <person name="Lalzar I."/>
            <person name="Klasson L."/>
        </authorList>
    </citation>
    <scope>NUCLEOTIDE SEQUENCE [LARGE SCALE GENOMIC DNA]</scope>
    <source>
        <strain evidence="1 2">CRt</strain>
    </source>
</reference>
<dbReference type="Proteomes" id="UP000063965">
    <property type="component" value="Chromosome"/>
</dbReference>
<dbReference type="EMBL" id="CP011126">
    <property type="protein sequence ID" value="AKQ33817.1"/>
    <property type="molecule type" value="Genomic_DNA"/>
</dbReference>